<dbReference type="PROSITE" id="PS51755">
    <property type="entry name" value="OMPR_PHOB"/>
    <property type="match status" value="1"/>
</dbReference>
<feature type="compositionally biased region" description="Low complexity" evidence="6">
    <location>
        <begin position="279"/>
        <end position="290"/>
    </location>
</feature>
<evidence type="ECO:0000256" key="2">
    <source>
        <dbReference type="ARBA" id="ARBA00023015"/>
    </source>
</evidence>
<evidence type="ECO:0000256" key="1">
    <source>
        <dbReference type="ARBA" id="ARBA00005820"/>
    </source>
</evidence>
<organism evidence="8 9">
    <name type="scientific">Micromonospora solifontis</name>
    <dbReference type="NCBI Taxonomy" id="2487138"/>
    <lineage>
        <taxon>Bacteria</taxon>
        <taxon>Bacillati</taxon>
        <taxon>Actinomycetota</taxon>
        <taxon>Actinomycetes</taxon>
        <taxon>Micromonosporales</taxon>
        <taxon>Micromonosporaceae</taxon>
        <taxon>Micromonospora</taxon>
    </lineage>
</organism>
<keyword evidence="2" id="KW-0805">Transcription regulation</keyword>
<evidence type="ECO:0000256" key="6">
    <source>
        <dbReference type="SAM" id="MobiDB-lite"/>
    </source>
</evidence>
<comment type="similarity">
    <text evidence="1">Belongs to the AfsR/DnrI/RedD regulatory family.</text>
</comment>
<sequence length="297" mass="32142">MSGTQVPPDPAGLRFALLGPQRAWYADRPLDLGPGKQRAVLAVLLLSAGRPVPTGQIVDAVWPEEPPANGPNVVQKYVAGLRRVLEPERSPRTPGQVLALTDAGYLLRVPPEAVDAVRFERGVHRARQGHAAGRTAEALAELTAALELWQGEPFTGFAGPFFDSARHRLVELRAVALETRVELELASGRHGELVGELVDLVREFPVRERLRQQLMLALYRSGRQAEALAAYREFAGLLREEYGIEPGEVLQGLHGRILRSDPALTPLTPGLDRQPALPAPRAESTPTTATAPPPPAA</sequence>
<dbReference type="PANTHER" id="PTHR35807">
    <property type="entry name" value="TRANSCRIPTIONAL REGULATOR REDD-RELATED"/>
    <property type="match status" value="1"/>
</dbReference>
<dbReference type="Gene3D" id="1.25.40.10">
    <property type="entry name" value="Tetratricopeptide repeat domain"/>
    <property type="match status" value="1"/>
</dbReference>
<dbReference type="InterPro" id="IPR011990">
    <property type="entry name" value="TPR-like_helical_dom_sf"/>
</dbReference>
<dbReference type="Gene3D" id="1.10.10.10">
    <property type="entry name" value="Winged helix-like DNA-binding domain superfamily/Winged helix DNA-binding domain"/>
    <property type="match status" value="1"/>
</dbReference>
<reference evidence="8 9" key="1">
    <citation type="submission" date="2018-11" db="EMBL/GenBank/DDBJ databases">
        <title>Micromonospora sp. PPF5-17, a new actinomycetes isolated from a hot spring soil.</title>
        <authorList>
            <person name="Thawai C."/>
        </authorList>
    </citation>
    <scope>NUCLEOTIDE SEQUENCE [LARGE SCALE GENOMIC DNA]</scope>
    <source>
        <strain evidence="8 9">PPF5-17</strain>
    </source>
</reference>
<evidence type="ECO:0000259" key="7">
    <source>
        <dbReference type="PROSITE" id="PS51755"/>
    </source>
</evidence>
<dbReference type="SMART" id="SM00862">
    <property type="entry name" value="Trans_reg_C"/>
    <property type="match status" value="1"/>
</dbReference>
<dbReference type="Pfam" id="PF03704">
    <property type="entry name" value="BTAD"/>
    <property type="match status" value="1"/>
</dbReference>
<dbReference type="Proteomes" id="UP000280698">
    <property type="component" value="Unassembled WGS sequence"/>
</dbReference>
<keyword evidence="9" id="KW-1185">Reference proteome</keyword>
<dbReference type="InterPro" id="IPR005158">
    <property type="entry name" value="BTAD"/>
</dbReference>
<evidence type="ECO:0000256" key="3">
    <source>
        <dbReference type="ARBA" id="ARBA00023125"/>
    </source>
</evidence>
<dbReference type="RefSeq" id="WP_148058419.1">
    <property type="nucleotide sequence ID" value="NZ_JAAHBY010000015.1"/>
</dbReference>
<accession>A0ABX9WLB3</accession>
<dbReference type="PANTHER" id="PTHR35807:SF1">
    <property type="entry name" value="TRANSCRIPTIONAL REGULATOR REDD"/>
    <property type="match status" value="1"/>
</dbReference>
<feature type="DNA-binding region" description="OmpR/PhoB-type" evidence="5">
    <location>
        <begin position="1"/>
        <end position="109"/>
    </location>
</feature>
<dbReference type="CDD" id="cd15831">
    <property type="entry name" value="BTAD"/>
    <property type="match status" value="1"/>
</dbReference>
<keyword evidence="4" id="KW-0804">Transcription</keyword>
<evidence type="ECO:0000313" key="8">
    <source>
        <dbReference type="EMBL" id="RNM00017.1"/>
    </source>
</evidence>
<dbReference type="SMART" id="SM01043">
    <property type="entry name" value="BTAD"/>
    <property type="match status" value="1"/>
</dbReference>
<dbReference type="SUPFAM" id="SSF48452">
    <property type="entry name" value="TPR-like"/>
    <property type="match status" value="1"/>
</dbReference>
<dbReference type="InterPro" id="IPR001867">
    <property type="entry name" value="OmpR/PhoB-type_DNA-bd"/>
</dbReference>
<keyword evidence="3 5" id="KW-0238">DNA-binding</keyword>
<evidence type="ECO:0000313" key="9">
    <source>
        <dbReference type="Proteomes" id="UP000280698"/>
    </source>
</evidence>
<dbReference type="InterPro" id="IPR051677">
    <property type="entry name" value="AfsR-DnrI-RedD_regulator"/>
</dbReference>
<feature type="region of interest" description="Disordered" evidence="6">
    <location>
        <begin position="264"/>
        <end position="297"/>
    </location>
</feature>
<proteinExistence type="inferred from homology"/>
<dbReference type="InterPro" id="IPR036388">
    <property type="entry name" value="WH-like_DNA-bd_sf"/>
</dbReference>
<comment type="caution">
    <text evidence="8">The sequence shown here is derived from an EMBL/GenBank/DDBJ whole genome shotgun (WGS) entry which is preliminary data.</text>
</comment>
<dbReference type="InterPro" id="IPR016032">
    <property type="entry name" value="Sig_transdc_resp-reg_C-effctor"/>
</dbReference>
<feature type="domain" description="OmpR/PhoB-type" evidence="7">
    <location>
        <begin position="1"/>
        <end position="109"/>
    </location>
</feature>
<dbReference type="SUPFAM" id="SSF46894">
    <property type="entry name" value="C-terminal effector domain of the bipartite response regulators"/>
    <property type="match status" value="1"/>
</dbReference>
<protein>
    <submittedName>
        <fullName evidence="8">Transcriptional regulator</fullName>
    </submittedName>
</protein>
<name>A0ABX9WLB3_9ACTN</name>
<feature type="non-terminal residue" evidence="8">
    <location>
        <position position="297"/>
    </location>
</feature>
<dbReference type="EMBL" id="RJLN01000015">
    <property type="protein sequence ID" value="RNM00017.1"/>
    <property type="molecule type" value="Genomic_DNA"/>
</dbReference>
<evidence type="ECO:0000256" key="5">
    <source>
        <dbReference type="PROSITE-ProRule" id="PRU01091"/>
    </source>
</evidence>
<evidence type="ECO:0000256" key="4">
    <source>
        <dbReference type="ARBA" id="ARBA00023163"/>
    </source>
</evidence>
<gene>
    <name evidence="8" type="ORF">EFE23_07555</name>
</gene>
<dbReference type="Pfam" id="PF00486">
    <property type="entry name" value="Trans_reg_C"/>
    <property type="match status" value="1"/>
</dbReference>